<name>A0AAW6SSV4_9BACI</name>
<gene>
    <name evidence="1" type="ORF">P5X88_05525</name>
</gene>
<protein>
    <submittedName>
        <fullName evidence="1">Uncharacterized protein</fullName>
    </submittedName>
</protein>
<comment type="caution">
    <text evidence="1">The sequence shown here is derived from an EMBL/GenBank/DDBJ whole genome shotgun (WGS) entry which is preliminary data.</text>
</comment>
<evidence type="ECO:0000313" key="2">
    <source>
        <dbReference type="Proteomes" id="UP001159179"/>
    </source>
</evidence>
<dbReference type="Proteomes" id="UP001159179">
    <property type="component" value="Unassembled WGS sequence"/>
</dbReference>
<proteinExistence type="predicted"/>
<dbReference type="EMBL" id="JAROYP010000002">
    <property type="protein sequence ID" value="MDH5160388.1"/>
    <property type="molecule type" value="Genomic_DNA"/>
</dbReference>
<dbReference type="AlphaFoldDB" id="A0AAW6SSV4"/>
<accession>A0AAW6SSV4</accession>
<evidence type="ECO:0000313" key="1">
    <source>
        <dbReference type="EMBL" id="MDH5160388.1"/>
    </source>
</evidence>
<sequence>MNTQVTKQKVNFIGIHYLDLIAKMISQGGRISNLIVDQTDESINVSFNVEFNENMTIIKEKLVYENNMLMLWKVTTTEGERIIFSREQLNLYLNS</sequence>
<organism evidence="1 2">
    <name type="scientific">Heyndrickxia oleronia</name>
    <dbReference type="NCBI Taxonomy" id="38875"/>
    <lineage>
        <taxon>Bacteria</taxon>
        <taxon>Bacillati</taxon>
        <taxon>Bacillota</taxon>
        <taxon>Bacilli</taxon>
        <taxon>Bacillales</taxon>
        <taxon>Bacillaceae</taxon>
        <taxon>Heyndrickxia</taxon>
    </lineage>
</organism>
<dbReference type="RefSeq" id="WP_280616047.1">
    <property type="nucleotide sequence ID" value="NZ_JAROYP010000002.1"/>
</dbReference>
<reference evidence="1" key="1">
    <citation type="submission" date="2023-03" db="EMBL/GenBank/DDBJ databases">
        <title>Bacterial isolates from washroom surfaces on a university campus.</title>
        <authorList>
            <person name="Holman D.B."/>
            <person name="Gzyl K.E."/>
            <person name="Taheri A.E."/>
        </authorList>
    </citation>
    <scope>NUCLEOTIDE SEQUENCE</scope>
    <source>
        <strain evidence="1">RD03</strain>
    </source>
</reference>